<dbReference type="Gene3D" id="3.80.10.10">
    <property type="entry name" value="Ribonuclease Inhibitor"/>
    <property type="match status" value="1"/>
</dbReference>
<dbReference type="Proteomes" id="UP001224775">
    <property type="component" value="Unassembled WGS sequence"/>
</dbReference>
<dbReference type="InterPro" id="IPR001611">
    <property type="entry name" value="Leu-rich_rpt"/>
</dbReference>
<dbReference type="InterPro" id="IPR032675">
    <property type="entry name" value="LRR_dom_sf"/>
</dbReference>
<gene>
    <name evidence="1" type="ORF">QTG54_002674</name>
</gene>
<protein>
    <submittedName>
        <fullName evidence="1">Uncharacterized protein</fullName>
    </submittedName>
</protein>
<reference evidence="1" key="1">
    <citation type="submission" date="2023-06" db="EMBL/GenBank/DDBJ databases">
        <title>Survivors Of The Sea: Transcriptome response of Skeletonema marinoi to long-term dormancy.</title>
        <authorList>
            <person name="Pinder M.I.M."/>
            <person name="Kourtchenko O."/>
            <person name="Robertson E.K."/>
            <person name="Larsson T."/>
            <person name="Maumus F."/>
            <person name="Osuna-Cruz C.M."/>
            <person name="Vancaester E."/>
            <person name="Stenow R."/>
            <person name="Vandepoele K."/>
            <person name="Ploug H."/>
            <person name="Bruchert V."/>
            <person name="Godhe A."/>
            <person name="Topel M."/>
        </authorList>
    </citation>
    <scope>NUCLEOTIDE SEQUENCE</scope>
    <source>
        <strain evidence="1">R05AC</strain>
    </source>
</reference>
<dbReference type="SUPFAM" id="SSF52047">
    <property type="entry name" value="RNI-like"/>
    <property type="match status" value="1"/>
</dbReference>
<dbReference type="Pfam" id="PF13516">
    <property type="entry name" value="LRR_6"/>
    <property type="match status" value="2"/>
</dbReference>
<dbReference type="EMBL" id="JATAAI010000004">
    <property type="protein sequence ID" value="KAK1746067.1"/>
    <property type="molecule type" value="Genomic_DNA"/>
</dbReference>
<evidence type="ECO:0000313" key="2">
    <source>
        <dbReference type="Proteomes" id="UP001224775"/>
    </source>
</evidence>
<comment type="caution">
    <text evidence="1">The sequence shown here is derived from an EMBL/GenBank/DDBJ whole genome shotgun (WGS) entry which is preliminary data.</text>
</comment>
<sequence>MLTTLDLSNNKIDDDGVEILVDALQSNASLKTLNLRENNDISNQGKISLLKLVIDISSIKATLQSNYTLEDVKVVEDINPDGVDPDEIETDIIQRHIDMAVDTNSWRDPEEIGREKMIEAQLHSVNRAELADLQGVGHSVYSEIDPLHLPEVLFWISARHGQGELFVALKSSIIGLFSRVDMKKCLQKQAAYHEARIADHEADIAYYRAVIDKHASIIAEHGAKIEELNARVALMGDSDENVTEGMKTHDSKRRRVDG</sequence>
<proteinExistence type="predicted"/>
<dbReference type="AlphaFoldDB" id="A0AAD9DG92"/>
<organism evidence="1 2">
    <name type="scientific">Skeletonema marinoi</name>
    <dbReference type="NCBI Taxonomy" id="267567"/>
    <lineage>
        <taxon>Eukaryota</taxon>
        <taxon>Sar</taxon>
        <taxon>Stramenopiles</taxon>
        <taxon>Ochrophyta</taxon>
        <taxon>Bacillariophyta</taxon>
        <taxon>Coscinodiscophyceae</taxon>
        <taxon>Thalassiosirophycidae</taxon>
        <taxon>Thalassiosirales</taxon>
        <taxon>Skeletonemataceae</taxon>
        <taxon>Skeletonema</taxon>
        <taxon>Skeletonema marinoi-dohrnii complex</taxon>
    </lineage>
</organism>
<accession>A0AAD9DG92</accession>
<keyword evidence="2" id="KW-1185">Reference proteome</keyword>
<evidence type="ECO:0000313" key="1">
    <source>
        <dbReference type="EMBL" id="KAK1746067.1"/>
    </source>
</evidence>
<name>A0AAD9DG92_9STRA</name>